<dbReference type="Pfam" id="PF01508">
    <property type="entry name" value="Paramecium_SA"/>
    <property type="match status" value="16"/>
</dbReference>
<feature type="chain" id="PRO_5035783991" evidence="1">
    <location>
        <begin position="20"/>
        <end position="1335"/>
    </location>
</feature>
<dbReference type="Proteomes" id="UP000689195">
    <property type="component" value="Unassembled WGS sequence"/>
</dbReference>
<comment type="caution">
    <text evidence="2">The sequence shown here is derived from an EMBL/GenBank/DDBJ whole genome shotgun (WGS) entry which is preliminary data.</text>
</comment>
<evidence type="ECO:0000313" key="2">
    <source>
        <dbReference type="EMBL" id="CAD8133488.1"/>
    </source>
</evidence>
<dbReference type="SMART" id="SM00639">
    <property type="entry name" value="PSA"/>
    <property type="match status" value="17"/>
</dbReference>
<organism evidence="2 3">
    <name type="scientific">Paramecium pentaurelia</name>
    <dbReference type="NCBI Taxonomy" id="43138"/>
    <lineage>
        <taxon>Eukaryota</taxon>
        <taxon>Sar</taxon>
        <taxon>Alveolata</taxon>
        <taxon>Ciliophora</taxon>
        <taxon>Intramacronucleata</taxon>
        <taxon>Oligohymenophorea</taxon>
        <taxon>Peniculida</taxon>
        <taxon>Parameciidae</taxon>
        <taxon>Paramecium</taxon>
    </lineage>
</organism>
<dbReference type="InterPro" id="IPR002895">
    <property type="entry name" value="Paramecium_SA"/>
</dbReference>
<sequence>MKNMMLLLLNLLLVSYSELLPKVDQCTCKQILSSKDCTQLTKCQWNTASGSCEDRKSTDLESYCSLNSSNCPINGCALQQGICKPFSGCSVYQGKTHEECQKISRLCTTNGEHCINIDLLCDNFNDNQLGCVVDLDGYPCYWNNDNKKCYQVQNCNELPSSYTTHQTCYEAGQIKMLKCTAKEGGGCMDITSDCASLQKLGCVQNQLGKDCFWDGSSCKDKTCTNAPNSYTTHEQCQKYLNTCSLNNDQKGCMDMPNSCDSYINESQCIQVQGTQCFWFSITCKDGDTNCQPKAECKSWTCENAYSTYNNDIQCRQFKSECTVNNTNNGCIKRLESCYEYTTQNQCVSVLNDQQNCYWNGSKCVDKTCINAVLNKYDQVSCSRYMSQCTVFNNKCTQKTCSTYLSEKQCSNDYQNNKCAWSGTCTLKTCENASDELTSHKDCQQWLNSCTVQSDLKGCQNLEQVCSAYKIQDQCYLAGNTKYTCLWINGQCVQKSCSTASLYIYTDEECNSYLSGCMISDQKSGCVSRKATCIELQEHQCSITNSGSYCFWNGLQCVARQCTQVVYNTFKACNTFLSTCTANYDGTQYNGCVNKQNKCNQYNNEFMCIESLSEGKCIWNKKATPNACEVRSCQNSDQTTSDEACNNFLNTCTVNSARTGCIERYSKCSEYANEINCKYTKSGGECIWYNNVCTDRTCDKADKTYTSHNECQSYSKNCTTNGKGCIKIDQCSQYTTKSGCIIDNNNQLCTFQPSCNLQQCSDAPQSYSTDEQCKKYKKECTTNGNGCVLRTECSDTYIEQACVTDSNGNKCTWINNKCVAYSCSSAPSKYVTEIECQLHKPGCTVNQSGGCTNKGLCKDAKIQQACTTDKYGNQCRFSKDGCRDIICSDVAYTNHYDCAKFNSQCTSNGLTCITQAKCDTKIQSGCFLGSDGPCLWVKNGCYQYSSCTSLQFQTHEQCYEFSNECTTDGFTCIPIDKCEKLPAQGCIQGTDGKCVYLSDKNKCVVFKTCNSIEYTTHQDCQNVNKTCTTDETKCIELQDCSSYTKQSNCQLNSDQQKCYYDEKEKKCLDLQCSHIQFTTHEECNTALKTCTTNTTKCISIDKCENYSKEYCNIALGSDGKCKYDPTDNKCRLIKCTELVDNCTQISKCVDSGIGCVEQFTCDKYETEKGCKQGGSDGYCVWYLDNGEGKCKIMSACSDASTNKEACQSKSWTCQWTETATKTTCAQHTCSSKSKETGLCLPILDFFQKNYELCALSSEQCISAQKSSLGAQTCFQSTAYTYTWDSANSFCLQCGTIYTNTNNQTNNSNNSNTNDTDTDNQVQILFPMLSLIISIYI</sequence>
<protein>
    <submittedName>
        <fullName evidence="2">Uncharacterized protein</fullName>
    </submittedName>
</protein>
<dbReference type="OrthoDB" id="285170at2759"/>
<accession>A0A8S1RZS5</accession>
<keyword evidence="1" id="KW-0732">Signal</keyword>
<feature type="signal peptide" evidence="1">
    <location>
        <begin position="1"/>
        <end position="19"/>
    </location>
</feature>
<name>A0A8S1RZS5_9CILI</name>
<keyword evidence="3" id="KW-1185">Reference proteome</keyword>
<proteinExistence type="predicted"/>
<evidence type="ECO:0000256" key="1">
    <source>
        <dbReference type="SAM" id="SignalP"/>
    </source>
</evidence>
<gene>
    <name evidence="2" type="ORF">PPENT_87.1.T0020430</name>
</gene>
<reference evidence="2" key="1">
    <citation type="submission" date="2021-01" db="EMBL/GenBank/DDBJ databases">
        <authorList>
            <consortium name="Genoscope - CEA"/>
            <person name="William W."/>
        </authorList>
    </citation>
    <scope>NUCLEOTIDE SEQUENCE</scope>
</reference>
<evidence type="ECO:0000313" key="3">
    <source>
        <dbReference type="Proteomes" id="UP000689195"/>
    </source>
</evidence>
<dbReference type="EMBL" id="CAJJDO010000002">
    <property type="protein sequence ID" value="CAD8133488.1"/>
    <property type="molecule type" value="Genomic_DNA"/>
</dbReference>